<keyword evidence="4 6" id="KW-1133">Transmembrane helix</keyword>
<dbReference type="GO" id="GO:0022857">
    <property type="term" value="F:transmembrane transporter activity"/>
    <property type="evidence" value="ECO:0007669"/>
    <property type="project" value="TreeGrafter"/>
</dbReference>
<dbReference type="SUPFAM" id="SSF103473">
    <property type="entry name" value="MFS general substrate transporter"/>
    <property type="match status" value="1"/>
</dbReference>
<evidence type="ECO:0000256" key="4">
    <source>
        <dbReference type="ARBA" id="ARBA00022989"/>
    </source>
</evidence>
<protein>
    <recommendedName>
        <fullName evidence="9">Major facilitator superfamily (MFS) profile domain-containing protein</fullName>
    </recommendedName>
</protein>
<dbReference type="VEuPathDB" id="FungiDB:Z518_06149"/>
<dbReference type="OrthoDB" id="2985014at2759"/>
<keyword evidence="2" id="KW-0813">Transport</keyword>
<name>A0A0D2FT36_9EURO</name>
<dbReference type="RefSeq" id="XP_013272413.1">
    <property type="nucleotide sequence ID" value="XM_013416959.1"/>
</dbReference>
<evidence type="ECO:0000313" key="7">
    <source>
        <dbReference type="EMBL" id="KIX05277.1"/>
    </source>
</evidence>
<evidence type="ECO:0000256" key="6">
    <source>
        <dbReference type="SAM" id="Phobius"/>
    </source>
</evidence>
<evidence type="ECO:0000256" key="1">
    <source>
        <dbReference type="ARBA" id="ARBA00004141"/>
    </source>
</evidence>
<dbReference type="EMBL" id="KN847478">
    <property type="protein sequence ID" value="KIX05277.1"/>
    <property type="molecule type" value="Genomic_DNA"/>
</dbReference>
<organism evidence="7 8">
    <name type="scientific">Rhinocladiella mackenziei CBS 650.93</name>
    <dbReference type="NCBI Taxonomy" id="1442369"/>
    <lineage>
        <taxon>Eukaryota</taxon>
        <taxon>Fungi</taxon>
        <taxon>Dikarya</taxon>
        <taxon>Ascomycota</taxon>
        <taxon>Pezizomycotina</taxon>
        <taxon>Eurotiomycetes</taxon>
        <taxon>Chaetothyriomycetidae</taxon>
        <taxon>Chaetothyriales</taxon>
        <taxon>Herpotrichiellaceae</taxon>
        <taxon>Rhinocladiella</taxon>
    </lineage>
</organism>
<gene>
    <name evidence="7" type="ORF">Z518_06149</name>
</gene>
<accession>A0A0D2FT36</accession>
<sequence>MLLILAFCSDFTRLRFPFVALGFAFTCIGFVIFSAVDVTTQVNVAYFACFMMACGTSAPSVILDIWYNNNIADKNRRMMLTTIGVPVANFMGVVSSNIFQAKDAPKYLPALITKAQAREKNTGLMWDLWGTRFPAIRKTSSL</sequence>
<comment type="subcellular location">
    <subcellularLocation>
        <location evidence="1">Membrane</location>
        <topology evidence="1">Multi-pass membrane protein</topology>
    </subcellularLocation>
</comment>
<evidence type="ECO:0000256" key="3">
    <source>
        <dbReference type="ARBA" id="ARBA00022692"/>
    </source>
</evidence>
<dbReference type="PANTHER" id="PTHR43791:SF50">
    <property type="entry name" value="TRANSPORTER, PUTATIVE (AFU_ORTHOLOGUE AFUA_2G00840)-RELATED"/>
    <property type="match status" value="1"/>
</dbReference>
<evidence type="ECO:0000256" key="2">
    <source>
        <dbReference type="ARBA" id="ARBA00022448"/>
    </source>
</evidence>
<dbReference type="PANTHER" id="PTHR43791">
    <property type="entry name" value="PERMEASE-RELATED"/>
    <property type="match status" value="1"/>
</dbReference>
<feature type="transmembrane region" description="Helical" evidence="6">
    <location>
        <begin position="12"/>
        <end position="33"/>
    </location>
</feature>
<dbReference type="InterPro" id="IPR036259">
    <property type="entry name" value="MFS_trans_sf"/>
</dbReference>
<feature type="transmembrane region" description="Helical" evidence="6">
    <location>
        <begin position="79"/>
        <end position="99"/>
    </location>
</feature>
<feature type="transmembrane region" description="Helical" evidence="6">
    <location>
        <begin position="45"/>
        <end position="67"/>
    </location>
</feature>
<keyword evidence="3 6" id="KW-0812">Transmembrane</keyword>
<evidence type="ECO:0008006" key="9">
    <source>
        <dbReference type="Google" id="ProtNLM"/>
    </source>
</evidence>
<proteinExistence type="predicted"/>
<dbReference type="GO" id="GO:0016020">
    <property type="term" value="C:membrane"/>
    <property type="evidence" value="ECO:0007669"/>
    <property type="project" value="UniProtKB-SubCell"/>
</dbReference>
<dbReference type="GeneID" id="25294220"/>
<keyword evidence="8" id="KW-1185">Reference proteome</keyword>
<dbReference type="Proteomes" id="UP000053617">
    <property type="component" value="Unassembled WGS sequence"/>
</dbReference>
<dbReference type="HOGENOM" id="CLU_1816844_0_0_1"/>
<evidence type="ECO:0000256" key="5">
    <source>
        <dbReference type="ARBA" id="ARBA00023136"/>
    </source>
</evidence>
<keyword evidence="5 6" id="KW-0472">Membrane</keyword>
<dbReference type="AlphaFoldDB" id="A0A0D2FT36"/>
<evidence type="ECO:0000313" key="8">
    <source>
        <dbReference type="Proteomes" id="UP000053617"/>
    </source>
</evidence>
<reference evidence="7 8" key="1">
    <citation type="submission" date="2015-01" db="EMBL/GenBank/DDBJ databases">
        <title>The Genome Sequence of Rhinocladiella mackenzie CBS 650.93.</title>
        <authorList>
            <consortium name="The Broad Institute Genomics Platform"/>
            <person name="Cuomo C."/>
            <person name="de Hoog S."/>
            <person name="Gorbushina A."/>
            <person name="Stielow B."/>
            <person name="Teixiera M."/>
            <person name="Abouelleil A."/>
            <person name="Chapman S.B."/>
            <person name="Priest M."/>
            <person name="Young S.K."/>
            <person name="Wortman J."/>
            <person name="Nusbaum C."/>
            <person name="Birren B."/>
        </authorList>
    </citation>
    <scope>NUCLEOTIDE SEQUENCE [LARGE SCALE GENOMIC DNA]</scope>
    <source>
        <strain evidence="7 8">CBS 650.93</strain>
    </source>
</reference>